<dbReference type="AlphaFoldDB" id="A0A0C9W2T3"/>
<organism evidence="1 2">
    <name type="scientific">Hydnomerulius pinastri MD-312</name>
    <dbReference type="NCBI Taxonomy" id="994086"/>
    <lineage>
        <taxon>Eukaryota</taxon>
        <taxon>Fungi</taxon>
        <taxon>Dikarya</taxon>
        <taxon>Basidiomycota</taxon>
        <taxon>Agaricomycotina</taxon>
        <taxon>Agaricomycetes</taxon>
        <taxon>Agaricomycetidae</taxon>
        <taxon>Boletales</taxon>
        <taxon>Boletales incertae sedis</taxon>
        <taxon>Leucogyrophana</taxon>
    </lineage>
</organism>
<dbReference type="InterPro" id="IPR052922">
    <property type="entry name" value="Cytidylate_Kinase-2"/>
</dbReference>
<dbReference type="Proteomes" id="UP000053820">
    <property type="component" value="Unassembled WGS sequence"/>
</dbReference>
<dbReference type="InterPro" id="IPR027417">
    <property type="entry name" value="P-loop_NTPase"/>
</dbReference>
<dbReference type="SUPFAM" id="SSF52540">
    <property type="entry name" value="P-loop containing nucleoside triphosphate hydrolases"/>
    <property type="match status" value="1"/>
</dbReference>
<keyword evidence="2" id="KW-1185">Reference proteome</keyword>
<dbReference type="PANTHER" id="PTHR37816:SF1">
    <property type="entry name" value="TOXIN"/>
    <property type="match status" value="1"/>
</dbReference>
<dbReference type="HOGENOM" id="CLU_092618_1_1_1"/>
<reference evidence="1 2" key="1">
    <citation type="submission" date="2014-04" db="EMBL/GenBank/DDBJ databases">
        <title>Evolutionary Origins and Diversification of the Mycorrhizal Mutualists.</title>
        <authorList>
            <consortium name="DOE Joint Genome Institute"/>
            <consortium name="Mycorrhizal Genomics Consortium"/>
            <person name="Kohler A."/>
            <person name="Kuo A."/>
            <person name="Nagy L.G."/>
            <person name="Floudas D."/>
            <person name="Copeland A."/>
            <person name="Barry K.W."/>
            <person name="Cichocki N."/>
            <person name="Veneault-Fourrey C."/>
            <person name="LaButti K."/>
            <person name="Lindquist E.A."/>
            <person name="Lipzen A."/>
            <person name="Lundell T."/>
            <person name="Morin E."/>
            <person name="Murat C."/>
            <person name="Riley R."/>
            <person name="Ohm R."/>
            <person name="Sun H."/>
            <person name="Tunlid A."/>
            <person name="Henrissat B."/>
            <person name="Grigoriev I.V."/>
            <person name="Hibbett D.S."/>
            <person name="Martin F."/>
        </authorList>
    </citation>
    <scope>NUCLEOTIDE SEQUENCE [LARGE SCALE GENOMIC DNA]</scope>
    <source>
        <strain evidence="1 2">MD-312</strain>
    </source>
</reference>
<dbReference type="Gene3D" id="3.40.50.300">
    <property type="entry name" value="P-loop containing nucleotide triphosphate hydrolases"/>
    <property type="match status" value="1"/>
</dbReference>
<dbReference type="OrthoDB" id="65590at2759"/>
<dbReference type="EMBL" id="KN839873">
    <property type="protein sequence ID" value="KIJ60353.1"/>
    <property type="molecule type" value="Genomic_DNA"/>
</dbReference>
<evidence type="ECO:0008006" key="3">
    <source>
        <dbReference type="Google" id="ProtNLM"/>
    </source>
</evidence>
<evidence type="ECO:0000313" key="2">
    <source>
        <dbReference type="Proteomes" id="UP000053820"/>
    </source>
</evidence>
<dbReference type="PANTHER" id="PTHR37816">
    <property type="entry name" value="YALI0E33011P"/>
    <property type="match status" value="1"/>
</dbReference>
<name>A0A0C9W2T3_9AGAM</name>
<evidence type="ECO:0000313" key="1">
    <source>
        <dbReference type="EMBL" id="KIJ60353.1"/>
    </source>
</evidence>
<accession>A0A0C9W2T3</accession>
<gene>
    <name evidence="1" type="ORF">HYDPIDRAFT_32319</name>
</gene>
<sequence>MSVPPLLGDGHGNYRIHLVGNSGTGKSTIGAYLSSRLNIPLIALDGIFWRPGWEKTPDDEFQAQVRVLMAEDPKGWIIDGDYSGLGTMIPDNATDIIWLDPPLRLYLPRVLWRTLLRLLKIRPTCAEGCPETWGEVFSKKGIVWFCVSNHTVCRTKYTEWLSRMNVEDGGKMIRLDESSGETAKWKAQFEEWLRQR</sequence>
<protein>
    <recommendedName>
        <fullName evidence="3">Adenylate kinase</fullName>
    </recommendedName>
</protein>
<proteinExistence type="predicted"/>